<dbReference type="CDD" id="cd03194">
    <property type="entry name" value="GST_C_3"/>
    <property type="match status" value="1"/>
</dbReference>
<feature type="domain" description="GST N-terminal" evidence="1">
    <location>
        <begin position="3"/>
        <end position="83"/>
    </location>
</feature>
<dbReference type="Gene3D" id="1.20.1050.10">
    <property type="match status" value="1"/>
</dbReference>
<dbReference type="GO" id="GO:0004364">
    <property type="term" value="F:glutathione transferase activity"/>
    <property type="evidence" value="ECO:0007669"/>
    <property type="project" value="TreeGrafter"/>
</dbReference>
<reference evidence="3" key="1">
    <citation type="submission" date="2013-08" db="EMBL/GenBank/DDBJ databases">
        <title>Genome sequencing of Arenimonas donghaensis.</title>
        <authorList>
            <person name="Chen F."/>
            <person name="Wang G."/>
        </authorList>
    </citation>
    <scope>NUCLEOTIDE SEQUENCE [LARGE SCALE GENOMIC DNA]</scope>
    <source>
        <strain evidence="3">HO3-R19</strain>
    </source>
</reference>
<comment type="caution">
    <text evidence="2">The sequence shown here is derived from an EMBL/GenBank/DDBJ whole genome shotgun (WGS) entry which is preliminary data.</text>
</comment>
<gene>
    <name evidence="2" type="ORF">N788_03790</name>
</gene>
<dbReference type="AlphaFoldDB" id="A0A087MIN9"/>
<dbReference type="CDD" id="cd03043">
    <property type="entry name" value="GST_N_1"/>
    <property type="match status" value="1"/>
</dbReference>
<evidence type="ECO:0000259" key="1">
    <source>
        <dbReference type="PROSITE" id="PS50404"/>
    </source>
</evidence>
<dbReference type="Gene3D" id="3.40.30.10">
    <property type="entry name" value="Glutaredoxin"/>
    <property type="match status" value="1"/>
</dbReference>
<dbReference type="InterPro" id="IPR004045">
    <property type="entry name" value="Glutathione_S-Trfase_N"/>
</dbReference>
<dbReference type="SUPFAM" id="SSF47616">
    <property type="entry name" value="GST C-terminal domain-like"/>
    <property type="match status" value="1"/>
</dbReference>
<proteinExistence type="predicted"/>
<dbReference type="GO" id="GO:0006749">
    <property type="term" value="P:glutathione metabolic process"/>
    <property type="evidence" value="ECO:0007669"/>
    <property type="project" value="TreeGrafter"/>
</dbReference>
<evidence type="ECO:0000313" key="2">
    <source>
        <dbReference type="EMBL" id="KFL36742.1"/>
    </source>
</evidence>
<keyword evidence="3" id="KW-1185">Reference proteome</keyword>
<dbReference type="RefSeq" id="WP_034222968.1">
    <property type="nucleotide sequence ID" value="NZ_AVCJ01000012.1"/>
</dbReference>
<dbReference type="STRING" id="1121014.N788_03790"/>
<dbReference type="Pfam" id="PF13410">
    <property type="entry name" value="GST_C_2"/>
    <property type="match status" value="1"/>
</dbReference>
<protein>
    <recommendedName>
        <fullName evidence="1">GST N-terminal domain-containing protein</fullName>
    </recommendedName>
</protein>
<dbReference type="InterPro" id="IPR036249">
    <property type="entry name" value="Thioredoxin-like_sf"/>
</dbReference>
<dbReference type="PANTHER" id="PTHR42673">
    <property type="entry name" value="MALEYLACETOACETATE ISOMERASE"/>
    <property type="match status" value="1"/>
</dbReference>
<dbReference type="GO" id="GO:0006559">
    <property type="term" value="P:L-phenylalanine catabolic process"/>
    <property type="evidence" value="ECO:0007669"/>
    <property type="project" value="TreeGrafter"/>
</dbReference>
<dbReference type="EMBL" id="AVCJ01000012">
    <property type="protein sequence ID" value="KFL36742.1"/>
    <property type="molecule type" value="Genomic_DNA"/>
</dbReference>
<dbReference type="InterPro" id="IPR036282">
    <property type="entry name" value="Glutathione-S-Trfase_C_sf"/>
</dbReference>
<reference evidence="2 3" key="2">
    <citation type="journal article" date="2015" name="Stand. Genomic Sci.">
        <title>High quality draft genomic sequence of Arenimonas donghaensis DSM 18148(T).</title>
        <authorList>
            <person name="Chen F."/>
            <person name="Wang H."/>
            <person name="Cao Y."/>
            <person name="Li X."/>
            <person name="Wang G."/>
        </authorList>
    </citation>
    <scope>NUCLEOTIDE SEQUENCE [LARGE SCALE GENOMIC DNA]</scope>
    <source>
        <strain evidence="2 3">HO3-R19</strain>
    </source>
</reference>
<dbReference type="SUPFAM" id="SSF52833">
    <property type="entry name" value="Thioredoxin-like"/>
    <property type="match status" value="1"/>
</dbReference>
<name>A0A087MIN9_9GAMM</name>
<accession>A0A087MIN9</accession>
<sequence length="214" mass="23999">MSTTLVIGNKNYSSWSLRPWLLLRHAGVAFDEVRLPLDTPEFHARIGDWSPTGRVPVLHDHGLAVWDSLAICEYANERWLRGSGWPQDAGQRAVARALAAEMHSGFPALRAQLPMNCRREPRERHWDAAAQRDIDRIVSLWTERLDASGGDFLFGRFGIVDAMFAPVCVRMRGYGVPLPEAAARYVEAMYALPAMSDWLMAARAETETVAHDEA</sequence>
<dbReference type="GO" id="GO:0016034">
    <property type="term" value="F:maleylacetoacetate isomerase activity"/>
    <property type="evidence" value="ECO:0007669"/>
    <property type="project" value="TreeGrafter"/>
</dbReference>
<dbReference type="PROSITE" id="PS50404">
    <property type="entry name" value="GST_NTER"/>
    <property type="match status" value="1"/>
</dbReference>
<organism evidence="2 3">
    <name type="scientific">Arenimonas donghaensis DSM 18148 = HO3-R19</name>
    <dbReference type="NCBI Taxonomy" id="1121014"/>
    <lineage>
        <taxon>Bacteria</taxon>
        <taxon>Pseudomonadati</taxon>
        <taxon>Pseudomonadota</taxon>
        <taxon>Gammaproteobacteria</taxon>
        <taxon>Lysobacterales</taxon>
        <taxon>Lysobacteraceae</taxon>
        <taxon>Arenimonas</taxon>
    </lineage>
</organism>
<dbReference type="PANTHER" id="PTHR42673:SF4">
    <property type="entry name" value="MALEYLACETOACETATE ISOMERASE"/>
    <property type="match status" value="1"/>
</dbReference>
<evidence type="ECO:0000313" key="3">
    <source>
        <dbReference type="Proteomes" id="UP000029085"/>
    </source>
</evidence>
<dbReference type="Pfam" id="PF13409">
    <property type="entry name" value="GST_N_2"/>
    <property type="match status" value="1"/>
</dbReference>
<dbReference type="OrthoDB" id="9799538at2"/>
<dbReference type="PATRIC" id="fig|1121014.3.peg.1424"/>
<dbReference type="Proteomes" id="UP000029085">
    <property type="component" value="Unassembled WGS sequence"/>
</dbReference>